<name>A0A9W8Z482_9PEZI</name>
<evidence type="ECO:0000256" key="7">
    <source>
        <dbReference type="SAM" id="MobiDB-lite"/>
    </source>
</evidence>
<reference evidence="10" key="1">
    <citation type="submission" date="2022-10" db="EMBL/GenBank/DDBJ databases">
        <title>Tapping the CABI collections for fungal endophytes: first genome assemblies for Collariella, Neodidymelliopsis, Ascochyta clinopodiicola, Didymella pomorum, Didymosphaeria variabile, Neocosmospora piperis and Neocucurbitaria cava.</title>
        <authorList>
            <person name="Hill R."/>
        </authorList>
    </citation>
    <scope>NUCLEOTIDE SEQUENCE</scope>
    <source>
        <strain evidence="10">IMI 355082</strain>
    </source>
</reference>
<accession>A0A9W8Z482</accession>
<feature type="compositionally biased region" description="Polar residues" evidence="7">
    <location>
        <begin position="268"/>
        <end position="278"/>
    </location>
</feature>
<evidence type="ECO:0000256" key="8">
    <source>
        <dbReference type="SAM" id="SignalP"/>
    </source>
</evidence>
<keyword evidence="8" id="KW-0732">Signal</keyword>
<keyword evidence="11" id="KW-1185">Reference proteome</keyword>
<dbReference type="SUPFAM" id="SSF52833">
    <property type="entry name" value="Thioredoxin-like"/>
    <property type="match status" value="2"/>
</dbReference>
<dbReference type="Proteomes" id="UP001140453">
    <property type="component" value="Unassembled WGS sequence"/>
</dbReference>
<dbReference type="GO" id="GO:0034976">
    <property type="term" value="P:response to endoplasmic reticulum stress"/>
    <property type="evidence" value="ECO:0007669"/>
    <property type="project" value="TreeGrafter"/>
</dbReference>
<feature type="chain" id="PRO_5040910600" description="protein disulfide-isomerase" evidence="8">
    <location>
        <begin position="23"/>
        <end position="523"/>
    </location>
</feature>
<dbReference type="InterPro" id="IPR017937">
    <property type="entry name" value="Thioredoxin_CS"/>
</dbReference>
<dbReference type="GO" id="GO:0015035">
    <property type="term" value="F:protein-disulfide reductase activity"/>
    <property type="evidence" value="ECO:0007669"/>
    <property type="project" value="TreeGrafter"/>
</dbReference>
<keyword evidence="6" id="KW-0676">Redox-active center</keyword>
<dbReference type="EMBL" id="JAPEVB010000001">
    <property type="protein sequence ID" value="KAJ4397485.1"/>
    <property type="molecule type" value="Genomic_DNA"/>
</dbReference>
<feature type="signal peptide" evidence="8">
    <location>
        <begin position="1"/>
        <end position="22"/>
    </location>
</feature>
<dbReference type="PROSITE" id="PS00194">
    <property type="entry name" value="THIOREDOXIN_1"/>
    <property type="match status" value="1"/>
</dbReference>
<dbReference type="PANTHER" id="PTHR45815">
    <property type="entry name" value="PROTEIN DISULFIDE-ISOMERASE A6"/>
    <property type="match status" value="1"/>
</dbReference>
<evidence type="ECO:0000256" key="2">
    <source>
        <dbReference type="ARBA" id="ARBA00004319"/>
    </source>
</evidence>
<organism evidence="10 11">
    <name type="scientific">Gnomoniopsis smithogilvyi</name>
    <dbReference type="NCBI Taxonomy" id="1191159"/>
    <lineage>
        <taxon>Eukaryota</taxon>
        <taxon>Fungi</taxon>
        <taxon>Dikarya</taxon>
        <taxon>Ascomycota</taxon>
        <taxon>Pezizomycotina</taxon>
        <taxon>Sordariomycetes</taxon>
        <taxon>Sordariomycetidae</taxon>
        <taxon>Diaporthales</taxon>
        <taxon>Gnomoniaceae</taxon>
        <taxon>Gnomoniopsis</taxon>
    </lineage>
</organism>
<dbReference type="GO" id="GO:0003756">
    <property type="term" value="F:protein disulfide isomerase activity"/>
    <property type="evidence" value="ECO:0007669"/>
    <property type="project" value="UniProtKB-EC"/>
</dbReference>
<dbReference type="PANTHER" id="PTHR45815:SF3">
    <property type="entry name" value="PROTEIN DISULFIDE-ISOMERASE A6"/>
    <property type="match status" value="1"/>
</dbReference>
<feature type="compositionally biased region" description="Low complexity" evidence="7">
    <location>
        <begin position="441"/>
        <end position="460"/>
    </location>
</feature>
<dbReference type="OrthoDB" id="10264505at2759"/>
<feature type="compositionally biased region" description="Basic residues" evidence="7">
    <location>
        <begin position="256"/>
        <end position="265"/>
    </location>
</feature>
<evidence type="ECO:0000313" key="10">
    <source>
        <dbReference type="EMBL" id="KAJ4397485.1"/>
    </source>
</evidence>
<dbReference type="Pfam" id="PF18108">
    <property type="entry name" value="QSOX_Trx1"/>
    <property type="match status" value="1"/>
</dbReference>
<evidence type="ECO:0000256" key="3">
    <source>
        <dbReference type="ARBA" id="ARBA00012723"/>
    </source>
</evidence>
<sequence>MLGSTLATAIGALVAVAPGVSGAGLYPKSSQVLQIDGKNYDNLIAKSNYTSIVEFYAPWCGHCQNLKPAYEKAAKNLEGLAQVAAVNCDDDDNKPFCGQFGVQGFPTLKIVRPGSKKGKPVVEDYQGERSAKAIVNAVVDKINNHVKRISDKDIDEFLSKNNDTAKAILFTEKGTTSALLKSIAIDFLDAITVGQVRNTQKKAVELFGIEKYPTLVLLPGGDKDGIVYDGDLKKPAMVAFLSKVASPNPVSASPKPKTKSSKPKKAGTTYTDASSEPTTEAEEKITEPVDDANIQKPVVFEGPLPIPIINEKEKLINNCLHQKAHTCVLAFVPKEDQSEVAKKALTGLAELSHKHAQSKRHLFPMYEVHFEDEHSAEALKALELPPSEVHVVAINARRGWWKVLEGGDYGHESIENWIDQIRMSEGVKRKLPEGFVVEVEQQQVSATEATPEASSEATPEPTDHAAHASTATAPDVTPDAEAVSDTTASDEEPTAWSGADPTVQEDTAAAEKATEEAHVKDEL</sequence>
<dbReference type="InterPro" id="IPR036249">
    <property type="entry name" value="Thioredoxin-like_sf"/>
</dbReference>
<dbReference type="CDD" id="cd03002">
    <property type="entry name" value="PDI_a_MPD1_like"/>
    <property type="match status" value="1"/>
</dbReference>
<comment type="catalytic activity">
    <reaction evidence="1">
        <text>Catalyzes the rearrangement of -S-S- bonds in proteins.</text>
        <dbReference type="EC" id="5.3.4.1"/>
    </reaction>
</comment>
<feature type="region of interest" description="Disordered" evidence="7">
    <location>
        <begin position="441"/>
        <end position="523"/>
    </location>
</feature>
<evidence type="ECO:0000313" key="11">
    <source>
        <dbReference type="Proteomes" id="UP001140453"/>
    </source>
</evidence>
<comment type="caution">
    <text evidence="10">The sequence shown here is derived from an EMBL/GenBank/DDBJ whole genome shotgun (WGS) entry which is preliminary data.</text>
</comment>
<feature type="compositionally biased region" description="Basic and acidic residues" evidence="7">
    <location>
        <begin position="512"/>
        <end position="523"/>
    </location>
</feature>
<dbReference type="GO" id="GO:0005788">
    <property type="term" value="C:endoplasmic reticulum lumen"/>
    <property type="evidence" value="ECO:0007669"/>
    <property type="project" value="UniProtKB-SubCell"/>
</dbReference>
<dbReference type="InterPro" id="IPR013766">
    <property type="entry name" value="Thioredoxin_domain"/>
</dbReference>
<dbReference type="Pfam" id="PF00085">
    <property type="entry name" value="Thioredoxin"/>
    <property type="match status" value="1"/>
</dbReference>
<keyword evidence="5" id="KW-0413">Isomerase</keyword>
<dbReference type="InterPro" id="IPR041269">
    <property type="entry name" value="QSOX_Trx1"/>
</dbReference>
<comment type="subcellular location">
    <subcellularLocation>
        <location evidence="2">Endoplasmic reticulum lumen</location>
    </subcellularLocation>
</comment>
<keyword evidence="4" id="KW-1015">Disulfide bond</keyword>
<evidence type="ECO:0000256" key="6">
    <source>
        <dbReference type="ARBA" id="ARBA00023284"/>
    </source>
</evidence>
<evidence type="ECO:0000256" key="1">
    <source>
        <dbReference type="ARBA" id="ARBA00001182"/>
    </source>
</evidence>
<dbReference type="Gene3D" id="3.40.30.10">
    <property type="entry name" value="Glutaredoxin"/>
    <property type="match status" value="2"/>
</dbReference>
<evidence type="ECO:0000259" key="9">
    <source>
        <dbReference type="PROSITE" id="PS51352"/>
    </source>
</evidence>
<dbReference type="PROSITE" id="PS51352">
    <property type="entry name" value="THIOREDOXIN_2"/>
    <property type="match status" value="1"/>
</dbReference>
<proteinExistence type="predicted"/>
<dbReference type="Pfam" id="PF24541">
    <property type="entry name" value="Thioredox_PDIA6_C"/>
    <property type="match status" value="1"/>
</dbReference>
<feature type="region of interest" description="Disordered" evidence="7">
    <location>
        <begin position="246"/>
        <end position="285"/>
    </location>
</feature>
<protein>
    <recommendedName>
        <fullName evidence="3">protein disulfide-isomerase</fullName>
        <ecNumber evidence="3">5.3.4.1</ecNumber>
    </recommendedName>
</protein>
<dbReference type="AlphaFoldDB" id="A0A9W8Z482"/>
<evidence type="ECO:0000256" key="5">
    <source>
        <dbReference type="ARBA" id="ARBA00023235"/>
    </source>
</evidence>
<dbReference type="PRINTS" id="PR00421">
    <property type="entry name" value="THIOREDOXIN"/>
</dbReference>
<feature type="domain" description="Thioredoxin" evidence="9">
    <location>
        <begin position="6"/>
        <end position="144"/>
    </location>
</feature>
<dbReference type="InterPro" id="IPR057305">
    <property type="entry name" value="Thioredox_PDIA6_C"/>
</dbReference>
<gene>
    <name evidence="10" type="ORF">N0V93_001714</name>
</gene>
<evidence type="ECO:0000256" key="4">
    <source>
        <dbReference type="ARBA" id="ARBA00023157"/>
    </source>
</evidence>
<dbReference type="EC" id="5.3.4.1" evidence="3"/>